<dbReference type="AlphaFoldDB" id="A0A975T8G7"/>
<dbReference type="EMBL" id="CP021056">
    <property type="protein sequence ID" value="QXE24097.1"/>
    <property type="molecule type" value="Genomic_DNA"/>
</dbReference>
<accession>A0A975T8G7</accession>
<reference evidence="1" key="1">
    <citation type="submission" date="2017-04" db="EMBL/GenBank/DDBJ databases">
        <title>Genome deletions in a multicellular cyanobacterial endosymbiont for morphological adaptation in marine diatoms.</title>
        <authorList>
            <person name="Wang Y."/>
            <person name="Gao H."/>
            <person name="Li R."/>
            <person name="Xu X."/>
        </authorList>
    </citation>
    <scope>NUCLEOTIDE SEQUENCE</scope>
    <source>
        <strain evidence="1">FACHB 800</strain>
    </source>
</reference>
<protein>
    <submittedName>
        <fullName evidence="1">Uncharacterized protein</fullName>
    </submittedName>
</protein>
<evidence type="ECO:0000313" key="1">
    <source>
        <dbReference type="EMBL" id="QXE24097.1"/>
    </source>
</evidence>
<dbReference type="Proteomes" id="UP000683511">
    <property type="component" value="Chromosome"/>
</dbReference>
<proteinExistence type="predicted"/>
<sequence>MEATKPILNSTENGGRKSSIRICINATALSEWDGRKCQSTGTDIEARK</sequence>
<gene>
    <name evidence="1" type="ORF">B6N60_02800</name>
</gene>
<dbReference type="KEGG" id="rsin:B6N60_02800"/>
<name>A0A975T8G7_9NOST</name>
<keyword evidence="2" id="KW-1185">Reference proteome</keyword>
<evidence type="ECO:0000313" key="2">
    <source>
        <dbReference type="Proteomes" id="UP000683511"/>
    </source>
</evidence>
<organism evidence="1 2">
    <name type="scientific">Richelia sinica FACHB-800</name>
    <dbReference type="NCBI Taxonomy" id="1357546"/>
    <lineage>
        <taxon>Bacteria</taxon>
        <taxon>Bacillati</taxon>
        <taxon>Cyanobacteriota</taxon>
        <taxon>Cyanophyceae</taxon>
        <taxon>Nostocales</taxon>
        <taxon>Nostocaceae</taxon>
        <taxon>Richelia</taxon>
    </lineage>
</organism>